<keyword evidence="1" id="KW-1133">Transmembrane helix</keyword>
<keyword evidence="1" id="KW-0812">Transmembrane</keyword>
<dbReference type="EMBL" id="QKZR01000001">
    <property type="protein sequence ID" value="PZX43108.1"/>
    <property type="molecule type" value="Genomic_DNA"/>
</dbReference>
<accession>A0ABX5PZS4</accession>
<organism evidence="2 3">
    <name type="scientific">Nonlabens dokdonensis</name>
    <dbReference type="NCBI Taxonomy" id="328515"/>
    <lineage>
        <taxon>Bacteria</taxon>
        <taxon>Pseudomonadati</taxon>
        <taxon>Bacteroidota</taxon>
        <taxon>Flavobacteriia</taxon>
        <taxon>Flavobacteriales</taxon>
        <taxon>Flavobacteriaceae</taxon>
        <taxon>Nonlabens</taxon>
    </lineage>
</organism>
<dbReference type="Proteomes" id="UP000248584">
    <property type="component" value="Unassembled WGS sequence"/>
</dbReference>
<sequence>MKSSALKKFCEFERKGGVFPLLPVSFKWIGIGIAVLAILGLMLTAYKGGDDIVFFKDLLMHMILIGLFILVLSRDKNEDERTNQLRYRAFAFAFVLGSAMLLLLPFIVIFRDGLRGKSLEWEFQSFFFIMSSYLFYYLMYFKIFKRQL</sequence>
<feature type="transmembrane region" description="Helical" evidence="1">
    <location>
        <begin position="85"/>
        <end position="111"/>
    </location>
</feature>
<evidence type="ECO:0000313" key="3">
    <source>
        <dbReference type="Proteomes" id="UP000248584"/>
    </source>
</evidence>
<proteinExistence type="predicted"/>
<gene>
    <name evidence="2" type="ORF">LX97_00107</name>
</gene>
<comment type="caution">
    <text evidence="2">The sequence shown here is derived from an EMBL/GenBank/DDBJ whole genome shotgun (WGS) entry which is preliminary data.</text>
</comment>
<dbReference type="RefSeq" id="WP_015360907.1">
    <property type="nucleotide sequence ID" value="NZ_QKZR01000001.1"/>
</dbReference>
<protein>
    <submittedName>
        <fullName evidence="2">Uncharacterized protein</fullName>
    </submittedName>
</protein>
<reference evidence="2 3" key="1">
    <citation type="submission" date="2018-06" db="EMBL/GenBank/DDBJ databases">
        <title>Genomic Encyclopedia of Archaeal and Bacterial Type Strains, Phase II (KMG-II): from individual species to whole genera.</title>
        <authorList>
            <person name="Goeker M."/>
        </authorList>
    </citation>
    <scope>NUCLEOTIDE SEQUENCE [LARGE SCALE GENOMIC DNA]</scope>
    <source>
        <strain evidence="2 3">DSM 17205</strain>
    </source>
</reference>
<feature type="transmembrane region" description="Helical" evidence="1">
    <location>
        <begin position="21"/>
        <end position="46"/>
    </location>
</feature>
<feature type="transmembrane region" description="Helical" evidence="1">
    <location>
        <begin position="123"/>
        <end position="141"/>
    </location>
</feature>
<keyword evidence="1" id="KW-0472">Membrane</keyword>
<name>A0ABX5PZS4_9FLAO</name>
<evidence type="ECO:0000256" key="1">
    <source>
        <dbReference type="SAM" id="Phobius"/>
    </source>
</evidence>
<evidence type="ECO:0000313" key="2">
    <source>
        <dbReference type="EMBL" id="PZX43108.1"/>
    </source>
</evidence>
<keyword evidence="3" id="KW-1185">Reference proteome</keyword>
<feature type="transmembrane region" description="Helical" evidence="1">
    <location>
        <begin position="52"/>
        <end position="73"/>
    </location>
</feature>